<dbReference type="InterPro" id="IPR043203">
    <property type="entry name" value="VGCC_Ca_Na"/>
</dbReference>
<feature type="transmembrane region" description="Helical" evidence="6">
    <location>
        <begin position="536"/>
        <end position="566"/>
    </location>
</feature>
<feature type="region of interest" description="Disordered" evidence="5">
    <location>
        <begin position="1627"/>
        <end position="1651"/>
    </location>
</feature>
<feature type="transmembrane region" description="Helical" evidence="6">
    <location>
        <begin position="1322"/>
        <end position="1348"/>
    </location>
</feature>
<dbReference type="Proteomes" id="UP000325113">
    <property type="component" value="Unassembled WGS sequence"/>
</dbReference>
<evidence type="ECO:0000259" key="7">
    <source>
        <dbReference type="Pfam" id="PF00520"/>
    </source>
</evidence>
<dbReference type="SUPFAM" id="SSF81324">
    <property type="entry name" value="Voltage-gated potassium channels"/>
    <property type="match status" value="3"/>
</dbReference>
<dbReference type="PANTHER" id="PTHR10037:SF62">
    <property type="entry name" value="SODIUM CHANNEL PROTEIN 60E"/>
    <property type="match status" value="1"/>
</dbReference>
<organism evidence="8 9">
    <name type="scientific">Cafeteria roenbergensis</name>
    <name type="common">Marine flagellate</name>
    <dbReference type="NCBI Taxonomy" id="33653"/>
    <lineage>
        <taxon>Eukaryota</taxon>
        <taxon>Sar</taxon>
        <taxon>Stramenopiles</taxon>
        <taxon>Bigyra</taxon>
        <taxon>Opalozoa</taxon>
        <taxon>Bicosoecida</taxon>
        <taxon>Cafeteriaceae</taxon>
        <taxon>Cafeteria</taxon>
    </lineage>
</organism>
<reference evidence="8 9" key="1">
    <citation type="submission" date="2019-07" db="EMBL/GenBank/DDBJ databases">
        <title>Genomes of Cafeteria roenbergensis.</title>
        <authorList>
            <person name="Fischer M.G."/>
            <person name="Hackl T."/>
            <person name="Roman M."/>
        </authorList>
    </citation>
    <scope>NUCLEOTIDE SEQUENCE [LARGE SCALE GENOMIC DNA]</scope>
    <source>
        <strain evidence="8 9">Cflag</strain>
    </source>
</reference>
<accession>A0A5A8DN68</accession>
<gene>
    <name evidence="8" type="ORF">FNF31_01261</name>
</gene>
<feature type="transmembrane region" description="Helical" evidence="6">
    <location>
        <begin position="1468"/>
        <end position="1493"/>
    </location>
</feature>
<evidence type="ECO:0000313" key="9">
    <source>
        <dbReference type="Proteomes" id="UP000325113"/>
    </source>
</evidence>
<evidence type="ECO:0000256" key="5">
    <source>
        <dbReference type="SAM" id="MobiDB-lite"/>
    </source>
</evidence>
<protein>
    <recommendedName>
        <fullName evidence="7">Ion transport domain-containing protein</fullName>
    </recommendedName>
</protein>
<name>A0A5A8DN68_CAFRO</name>
<feature type="transmembrane region" description="Helical" evidence="6">
    <location>
        <begin position="1159"/>
        <end position="1184"/>
    </location>
</feature>
<feature type="transmembrane region" description="Helical" evidence="6">
    <location>
        <begin position="1385"/>
        <end position="1409"/>
    </location>
</feature>
<feature type="region of interest" description="Disordered" evidence="5">
    <location>
        <begin position="816"/>
        <end position="839"/>
    </location>
</feature>
<dbReference type="Pfam" id="PF00520">
    <property type="entry name" value="Ion_trans"/>
    <property type="match status" value="4"/>
</dbReference>
<dbReference type="EMBL" id="VLTM01000007">
    <property type="protein sequence ID" value="KAA0166886.1"/>
    <property type="molecule type" value="Genomic_DNA"/>
</dbReference>
<feature type="transmembrane region" description="Helical" evidence="6">
    <location>
        <begin position="1286"/>
        <end position="1310"/>
    </location>
</feature>
<feature type="domain" description="Ion transport" evidence="7">
    <location>
        <begin position="95"/>
        <end position="453"/>
    </location>
</feature>
<evidence type="ECO:0000256" key="3">
    <source>
        <dbReference type="ARBA" id="ARBA00022989"/>
    </source>
</evidence>
<dbReference type="InterPro" id="IPR005821">
    <property type="entry name" value="Ion_trans_dom"/>
</dbReference>
<evidence type="ECO:0000256" key="1">
    <source>
        <dbReference type="ARBA" id="ARBA00004141"/>
    </source>
</evidence>
<keyword evidence="4 6" id="KW-0472">Membrane</keyword>
<keyword evidence="3 6" id="KW-1133">Transmembrane helix</keyword>
<feature type="compositionally biased region" description="Low complexity" evidence="5">
    <location>
        <begin position="1633"/>
        <end position="1651"/>
    </location>
</feature>
<sequence>MLENPMFAGQAAPSPAGWFPSADALPPGKQAGCGSAAPIPTAPPSPPPVGAAHCEPLKRFFGVPERLTTASGIAILPGGGGWRGALWRAAYSPAAEALILLVILANIAGMAADTPWFQPSRALGALELGCSVFYTVELVVKVLSLGGFAPYLADPWQSLDAFIVVGGWASELPSIVAAATGAPPPASVQLSALRGLRGLRALRAVRALTGVRELVETLAATLPVVARVLAFNVLIVGCMAAAAVDVFGAALQQRCALPAVAPAPMPATASLAAASGLLSPPAHQAVPPWPWALLTGPQAAATTAPALFCAAPARAPPALDPAALLNASTSVVLPSGDASSAGIPTTMLLPAPLTAAAFQRTAGQCGPLSSCAWSATSPNGGLSSFSSFLPSLLTTFRLSLRAPGTDDVFLGGIEATSPWTVIFFVAVALVVSLSSLGLFVAIVRSSFTEIVQKRARLRLIRNDWSRCEPPPRAPARWERAGTGVCLVLPRTSACVRATRWVVTSPAFDRIVLLLILGNTVALGLEHAGMSKAFASALAATSLAMTIVFCLESLLKTVALGGFYQYVVAEGTGWNRFDFFVVAVTALDVAVVLAAGGSPLEPTGAYANPETGGFGPSGGLQNGGSGVNLSVLRVVRVVRVLRLLRLIRGFEDLKRLVRVIGATMHDVSSWLAVTAVLVVTFSVAGMQFFGGTMGVGAARPRAHFDTFGDAVLTVCRMMTGGGTWAILQAMMEAPAGQAGIPGSVLGPLFFVVFTITMNYQLLNFLTVLILSRFALSNDERARKQRERNRLHAGAVASKVRDIDKAVSAIIGRPTGRALRRSSSSASGSAQHVRGESSSLSLASSIESQTSIESALSPSSRPPACVESACAKTATAVSALDRRDLACCCIPRDGWLRRHARHLVSSPWFEGVVLVAIVVSSLALAVDSPDVDPAVASALAVADNVFLAIFWAEMLTKAVAGGFLFGSNSYLRGRDAAWNIIDLVVLVMTSASLGSTSGGAARVGRLGRVMRPLRAIRRNPQMRIVINALLRALPSVSWTLLLLAAVFVVWAILGVSLFAGTTHACNDASVDAKDDCVGWFGGPANATAAALLGVRSSASTLLFRPRVWAPSRSSFDSVPVALATLFEVFTLRSWTSTLYTVVDARGYNLQPRRDANPAASAFLLAFIWLAAVYMGKLFVGVIVGFFRQYSGSALLTAQQAEQRVTQSVLGASRVLSRPPAWSPCRLLHGLVVGRTALFDGSMVLVSLAHALAATVLAAAAAAERIGLSQANADAEAAPVEAARVSVHWAFTGLAALELLVRLMAYGGVAAWAASRSRAELVGDVLLVVLMVAVPLSTGATAGLAAVRLLYVCMRLLARRRTAVALGCGRVRRIAMVVVQALPALANVTALVLLFLFTWAVLGVQLFAGVRFGGTLGPQRSFRTFFDAAMALFGMVLGSDWTPLMDDVAREPPRCTPAASGVTGDCGSRPAALFFFFAWHVLFAAVFSNLYTAAILDQYAVEGIRSKKEELLGSFDDLAATDAGQPRAEAQAEAAIVVFGRIWRAFDRTAVGSLTYKQLPGLVRTLWAVGHPFVAGTPCTPMAVNFVVCSILARQETPEAAASSLLESRIPAFATPTSPAGRLTRRISRASSGPLPSAEAKPGSPPAAGGDPAAGLRPAKRIRLALVLQALQQLTAEPSTMEPFEQELQAALSRLAIVVASAVSVKSAIQRMHARKLEAVDSSSS</sequence>
<comment type="subcellular location">
    <subcellularLocation>
        <location evidence="1">Membrane</location>
        <topology evidence="1">Multi-pass membrane protein</topology>
    </subcellularLocation>
</comment>
<feature type="transmembrane region" description="Helical" evidence="6">
    <location>
        <begin position="905"/>
        <end position="923"/>
    </location>
</feature>
<feature type="transmembrane region" description="Helical" evidence="6">
    <location>
        <begin position="1240"/>
        <end position="1260"/>
    </location>
</feature>
<feature type="domain" description="Ion transport" evidence="7">
    <location>
        <begin position="1284"/>
        <end position="1498"/>
    </location>
</feature>
<feature type="transmembrane region" description="Helical" evidence="6">
    <location>
        <begin position="943"/>
        <end position="963"/>
    </location>
</feature>
<dbReference type="InterPro" id="IPR027359">
    <property type="entry name" value="Volt_channel_dom_sf"/>
</dbReference>
<feature type="transmembrane region" description="Helical" evidence="6">
    <location>
        <begin position="746"/>
        <end position="774"/>
    </location>
</feature>
<feature type="compositionally biased region" description="Low complexity" evidence="5">
    <location>
        <begin position="819"/>
        <end position="839"/>
    </location>
</feature>
<dbReference type="GO" id="GO:0001518">
    <property type="term" value="C:voltage-gated sodium channel complex"/>
    <property type="evidence" value="ECO:0007669"/>
    <property type="project" value="TreeGrafter"/>
</dbReference>
<feature type="domain" description="Ion transport" evidence="7">
    <location>
        <begin position="505"/>
        <end position="778"/>
    </location>
</feature>
<comment type="caution">
    <text evidence="8">The sequence shown here is derived from an EMBL/GenBank/DDBJ whole genome shotgun (WGS) entry which is preliminary data.</text>
</comment>
<evidence type="ECO:0000256" key="4">
    <source>
        <dbReference type="ARBA" id="ARBA00023136"/>
    </source>
</evidence>
<dbReference type="Gene3D" id="1.10.287.70">
    <property type="match status" value="4"/>
</dbReference>
<evidence type="ECO:0000313" key="8">
    <source>
        <dbReference type="EMBL" id="KAA0166886.1"/>
    </source>
</evidence>
<proteinExistence type="predicted"/>
<feature type="transmembrane region" description="Helical" evidence="6">
    <location>
        <begin position="1421"/>
        <end position="1441"/>
    </location>
</feature>
<dbReference type="PANTHER" id="PTHR10037">
    <property type="entry name" value="VOLTAGE-GATED CATION CHANNEL CALCIUM AND SODIUM"/>
    <property type="match status" value="1"/>
</dbReference>
<dbReference type="Gene3D" id="1.20.120.350">
    <property type="entry name" value="Voltage-gated potassium channels. Chain C"/>
    <property type="match status" value="3"/>
</dbReference>
<evidence type="ECO:0000256" key="2">
    <source>
        <dbReference type="ARBA" id="ARBA00022692"/>
    </source>
</evidence>
<feature type="transmembrane region" description="Helical" evidence="6">
    <location>
        <begin position="975"/>
        <end position="999"/>
    </location>
</feature>
<feature type="transmembrane region" description="Helical" evidence="6">
    <location>
        <begin position="669"/>
        <end position="694"/>
    </location>
</feature>
<feature type="domain" description="Ion transport" evidence="7">
    <location>
        <begin position="905"/>
        <end position="1185"/>
    </location>
</feature>
<keyword evidence="2 6" id="KW-0812">Transmembrane</keyword>
<feature type="transmembrane region" description="Helical" evidence="6">
    <location>
        <begin position="506"/>
        <end position="524"/>
    </location>
</feature>
<feature type="region of interest" description="Disordered" evidence="5">
    <location>
        <begin position="1"/>
        <end position="23"/>
    </location>
</feature>
<feature type="transmembrane region" description="Helical" evidence="6">
    <location>
        <begin position="419"/>
        <end position="443"/>
    </location>
</feature>
<feature type="transmembrane region" description="Helical" evidence="6">
    <location>
        <begin position="1036"/>
        <end position="1057"/>
    </location>
</feature>
<dbReference type="GO" id="GO:0005248">
    <property type="term" value="F:voltage-gated sodium channel activity"/>
    <property type="evidence" value="ECO:0007669"/>
    <property type="project" value="TreeGrafter"/>
</dbReference>
<evidence type="ECO:0000256" key="6">
    <source>
        <dbReference type="SAM" id="Phobius"/>
    </source>
</evidence>